<keyword evidence="1" id="KW-1133">Transmembrane helix</keyword>
<organism evidence="2">
    <name type="scientific">Lygus hesperus</name>
    <name type="common">Western plant bug</name>
    <dbReference type="NCBI Taxonomy" id="30085"/>
    <lineage>
        <taxon>Eukaryota</taxon>
        <taxon>Metazoa</taxon>
        <taxon>Ecdysozoa</taxon>
        <taxon>Arthropoda</taxon>
        <taxon>Hexapoda</taxon>
        <taxon>Insecta</taxon>
        <taxon>Pterygota</taxon>
        <taxon>Neoptera</taxon>
        <taxon>Paraneoptera</taxon>
        <taxon>Hemiptera</taxon>
        <taxon>Heteroptera</taxon>
        <taxon>Panheteroptera</taxon>
        <taxon>Cimicomorpha</taxon>
        <taxon>Miridae</taxon>
        <taxon>Mirini</taxon>
        <taxon>Lygus</taxon>
    </lineage>
</organism>
<reference evidence="2" key="1">
    <citation type="journal article" date="2016" name="Gigascience">
        <title>De novo construction of an expanded transcriptome assembly for the western tarnished plant bug, Lygus hesperus.</title>
        <authorList>
            <person name="Tassone E.E."/>
            <person name="Geib S.M."/>
            <person name="Hall B."/>
            <person name="Fabrick J.A."/>
            <person name="Brent C.S."/>
            <person name="Hull J.J."/>
        </authorList>
    </citation>
    <scope>NUCLEOTIDE SEQUENCE</scope>
</reference>
<evidence type="ECO:0000256" key="1">
    <source>
        <dbReference type="SAM" id="Phobius"/>
    </source>
</evidence>
<gene>
    <name evidence="2" type="ORF">g.11579</name>
</gene>
<name>A0A146LHA9_LYGHE</name>
<dbReference type="EMBL" id="GDHC01012312">
    <property type="protein sequence ID" value="JAQ06317.1"/>
    <property type="molecule type" value="Transcribed_RNA"/>
</dbReference>
<accession>A0A146LHA9</accession>
<evidence type="ECO:0000313" key="2">
    <source>
        <dbReference type="EMBL" id="JAQ06317.1"/>
    </source>
</evidence>
<protein>
    <submittedName>
        <fullName evidence="2">Uncharacterized protein</fullName>
    </submittedName>
</protein>
<feature type="transmembrane region" description="Helical" evidence="1">
    <location>
        <begin position="80"/>
        <end position="100"/>
    </location>
</feature>
<proteinExistence type="predicted"/>
<keyword evidence="1" id="KW-0812">Transmembrane</keyword>
<dbReference type="AlphaFoldDB" id="A0A146LHA9"/>
<sequence>MAAHNAECLFTPVFSPSHAASICSYNCCSCIAVLCSENSSADITTPFIAEDDGEGEEIGAFIALPFIAFHTEDGNFDQCAVLAITTGVLLLLTLFLSTTII</sequence>
<keyword evidence="1" id="KW-0472">Membrane</keyword>